<dbReference type="EMBL" id="FN668640">
    <property type="protein sequence ID" value="CBK21182.2"/>
    <property type="molecule type" value="Genomic_DNA"/>
</dbReference>
<feature type="region of interest" description="Disordered" evidence="1">
    <location>
        <begin position="100"/>
        <end position="136"/>
    </location>
</feature>
<feature type="compositionally biased region" description="Polar residues" evidence="1">
    <location>
        <begin position="115"/>
        <end position="129"/>
    </location>
</feature>
<proteinExistence type="predicted"/>
<feature type="compositionally biased region" description="Pro residues" evidence="1">
    <location>
        <begin position="100"/>
        <end position="114"/>
    </location>
</feature>
<reference evidence="2" key="1">
    <citation type="submission" date="2010-02" db="EMBL/GenBank/DDBJ databases">
        <title>Sequencing and annotation of the Blastocystis hominis genome.</title>
        <authorList>
            <person name="Wincker P."/>
        </authorList>
    </citation>
    <scope>NUCLEOTIDE SEQUENCE</scope>
    <source>
        <strain evidence="2">Singapore isolate B</strain>
    </source>
</reference>
<evidence type="ECO:0000256" key="1">
    <source>
        <dbReference type="SAM" id="MobiDB-lite"/>
    </source>
</evidence>
<protein>
    <submittedName>
        <fullName evidence="2">Uncharacterized protein</fullName>
    </submittedName>
</protein>
<dbReference type="AlphaFoldDB" id="D8LZE3"/>
<name>D8LZE3_BLAHO</name>
<evidence type="ECO:0000313" key="3">
    <source>
        <dbReference type="Proteomes" id="UP000008312"/>
    </source>
</evidence>
<keyword evidence="3" id="KW-1185">Reference proteome</keyword>
<dbReference type="RefSeq" id="XP_012895230.1">
    <property type="nucleotide sequence ID" value="XM_013039776.1"/>
</dbReference>
<accession>D8LZE3</accession>
<sequence length="199" mass="22358">MADYPFSHPQQSNLFHGYSDIFVPVSVGPTNQDKMPGSIPMSGYIGVPVNPFPYNPVNDPTYPWGYDHPFPQEHDINRQSQNMMSTQYMNSDYYRMYSVPPMPHPQNGGLPPPYSQSTNSLSLSDQNDPNKFMMPPLPSPDLPPSTLWNPALTTPPNPFSPQNFRNLPPKSILKKPIKSPDAIQFAFTDEELHIKPGVS</sequence>
<organism evidence="2">
    <name type="scientific">Blastocystis hominis</name>
    <dbReference type="NCBI Taxonomy" id="12968"/>
    <lineage>
        <taxon>Eukaryota</taxon>
        <taxon>Sar</taxon>
        <taxon>Stramenopiles</taxon>
        <taxon>Bigyra</taxon>
        <taxon>Opalozoa</taxon>
        <taxon>Opalinata</taxon>
        <taxon>Blastocystidae</taxon>
        <taxon>Blastocystis</taxon>
    </lineage>
</organism>
<evidence type="ECO:0000313" key="2">
    <source>
        <dbReference type="EMBL" id="CBK21182.2"/>
    </source>
</evidence>
<dbReference type="Proteomes" id="UP000008312">
    <property type="component" value="Unassembled WGS sequence"/>
</dbReference>
<dbReference type="GeneID" id="24918637"/>
<dbReference type="InParanoid" id="D8LZE3"/>
<gene>
    <name evidence="2" type="ORF">GSBLH_T00001373001</name>
</gene>